<organism evidence="4 5">
    <name type="scientific">Actinoplanes teichomyceticus</name>
    <dbReference type="NCBI Taxonomy" id="1867"/>
    <lineage>
        <taxon>Bacteria</taxon>
        <taxon>Bacillati</taxon>
        <taxon>Actinomycetota</taxon>
        <taxon>Actinomycetes</taxon>
        <taxon>Micromonosporales</taxon>
        <taxon>Micromonosporaceae</taxon>
        <taxon>Actinoplanes</taxon>
    </lineage>
</organism>
<keyword evidence="2" id="KW-0812">Transmembrane</keyword>
<dbReference type="Gene3D" id="3.40.630.190">
    <property type="entry name" value="LCP protein"/>
    <property type="match status" value="1"/>
</dbReference>
<dbReference type="Proteomes" id="UP000320239">
    <property type="component" value="Unassembled WGS sequence"/>
</dbReference>
<gene>
    <name evidence="4" type="ORF">FHX34_1011541</name>
</gene>
<proteinExistence type="inferred from homology"/>
<evidence type="ECO:0000313" key="4">
    <source>
        <dbReference type="EMBL" id="TWG26553.1"/>
    </source>
</evidence>
<keyword evidence="2" id="KW-1133">Transmembrane helix</keyword>
<dbReference type="AlphaFoldDB" id="A0A561WRT0"/>
<evidence type="ECO:0000313" key="5">
    <source>
        <dbReference type="Proteomes" id="UP000320239"/>
    </source>
</evidence>
<sequence length="350" mass="37210">MSRVEEELRAAFARHEALTPAVGPVRDRIDFAWVRVRRRRAKRRVIGAAAAVLLAGAALPVVSASWRHGGQPEVSDAAVLSGQSAAAAPVTGPVDVLLIGSDRRVGSATALADTVMLLHVPADRGAAWMVSFPRDGLVTIPGRGTIRLNASLALGGPDLVAKTVTTLTGVKPDATVTVDFTALRAVTEAVGGVRMCLEQAIPAGFGRRGFAAGCQPIDGDDVTALLRARYGLERGAYDRDRINQQFLRALADRVTAGGAVPDASTMQRLLAQAKDGIRVDGDMTRLLQVVEALGSPRLAGISEQTFHSQVTDDHWQGERIYPTVGKELYQAIRDDKLAAWAAANPDYVSR</sequence>
<keyword evidence="5" id="KW-1185">Reference proteome</keyword>
<dbReference type="Pfam" id="PF03816">
    <property type="entry name" value="LytR_cpsA_psr"/>
    <property type="match status" value="1"/>
</dbReference>
<dbReference type="InterPro" id="IPR050922">
    <property type="entry name" value="LytR/CpsA/Psr_CW_biosynth"/>
</dbReference>
<dbReference type="EMBL" id="VIWY01000001">
    <property type="protein sequence ID" value="TWG26553.1"/>
    <property type="molecule type" value="Genomic_DNA"/>
</dbReference>
<evidence type="ECO:0000259" key="3">
    <source>
        <dbReference type="Pfam" id="PF03816"/>
    </source>
</evidence>
<dbReference type="RefSeq" id="WP_122975830.1">
    <property type="nucleotide sequence ID" value="NZ_BOMX01000033.1"/>
</dbReference>
<comment type="similarity">
    <text evidence="1">Belongs to the LytR/CpsA/Psr (LCP) family.</text>
</comment>
<evidence type="ECO:0000256" key="2">
    <source>
        <dbReference type="SAM" id="Phobius"/>
    </source>
</evidence>
<dbReference type="OrthoDB" id="5171929at2"/>
<name>A0A561WRT0_ACTTI</name>
<accession>A0A561WRT0</accession>
<keyword evidence="2" id="KW-0472">Membrane</keyword>
<comment type="caution">
    <text evidence="4">The sequence shown here is derived from an EMBL/GenBank/DDBJ whole genome shotgun (WGS) entry which is preliminary data.</text>
</comment>
<reference evidence="4 5" key="1">
    <citation type="submission" date="2019-06" db="EMBL/GenBank/DDBJ databases">
        <title>Sequencing the genomes of 1000 actinobacteria strains.</title>
        <authorList>
            <person name="Klenk H.-P."/>
        </authorList>
    </citation>
    <scope>NUCLEOTIDE SEQUENCE [LARGE SCALE GENOMIC DNA]</scope>
    <source>
        <strain evidence="4 5">DSM 43866</strain>
    </source>
</reference>
<dbReference type="NCBIfam" id="TIGR00350">
    <property type="entry name" value="lytR_cpsA_psr"/>
    <property type="match status" value="1"/>
</dbReference>
<dbReference type="PANTHER" id="PTHR33392:SF6">
    <property type="entry name" value="POLYISOPRENYL-TEICHOIC ACID--PEPTIDOGLYCAN TEICHOIC ACID TRANSFERASE TAGU"/>
    <property type="match status" value="1"/>
</dbReference>
<evidence type="ECO:0000256" key="1">
    <source>
        <dbReference type="ARBA" id="ARBA00006068"/>
    </source>
</evidence>
<dbReference type="PANTHER" id="PTHR33392">
    <property type="entry name" value="POLYISOPRENYL-TEICHOIC ACID--PEPTIDOGLYCAN TEICHOIC ACID TRANSFERASE TAGU"/>
    <property type="match status" value="1"/>
</dbReference>
<feature type="transmembrane region" description="Helical" evidence="2">
    <location>
        <begin position="45"/>
        <end position="66"/>
    </location>
</feature>
<feature type="domain" description="Cell envelope-related transcriptional attenuator" evidence="3">
    <location>
        <begin position="112"/>
        <end position="254"/>
    </location>
</feature>
<protein>
    <submittedName>
        <fullName evidence="4">LytR family transcriptional attenuator</fullName>
    </submittedName>
</protein>
<dbReference type="InterPro" id="IPR004474">
    <property type="entry name" value="LytR_CpsA_psr"/>
</dbReference>